<protein>
    <submittedName>
        <fullName evidence="1">Uncharacterized protein</fullName>
    </submittedName>
</protein>
<reference evidence="1 2" key="1">
    <citation type="submission" date="2021-06" db="EMBL/GenBank/DDBJ databases">
        <authorList>
            <person name="Palmer J.M."/>
        </authorList>
    </citation>
    <scope>NUCLEOTIDE SEQUENCE [LARGE SCALE GENOMIC DNA]</scope>
    <source>
        <strain evidence="1 2">AS_MEX2019</strain>
        <tissue evidence="1">Muscle</tissue>
    </source>
</reference>
<comment type="caution">
    <text evidence="1">The sequence shown here is derived from an EMBL/GenBank/DDBJ whole genome shotgun (WGS) entry which is preliminary data.</text>
</comment>
<dbReference type="Proteomes" id="UP001469553">
    <property type="component" value="Unassembled WGS sequence"/>
</dbReference>
<sequence length="131" mass="14494">MFFPHMPGFSPCTQAFSQSNSMHDKCSGLSKLLLDMSVCTCLFVRCLCCPVMDWQPVYNGLHLYSLLSSPRTPKHFTLQSVIHTFILTVVDYFVATATLGQTNQSGAALQAAPPCPLATISRQEVSYRMNP</sequence>
<organism evidence="1 2">
    <name type="scientific">Ameca splendens</name>
    <dbReference type="NCBI Taxonomy" id="208324"/>
    <lineage>
        <taxon>Eukaryota</taxon>
        <taxon>Metazoa</taxon>
        <taxon>Chordata</taxon>
        <taxon>Craniata</taxon>
        <taxon>Vertebrata</taxon>
        <taxon>Euteleostomi</taxon>
        <taxon>Actinopterygii</taxon>
        <taxon>Neopterygii</taxon>
        <taxon>Teleostei</taxon>
        <taxon>Neoteleostei</taxon>
        <taxon>Acanthomorphata</taxon>
        <taxon>Ovalentaria</taxon>
        <taxon>Atherinomorphae</taxon>
        <taxon>Cyprinodontiformes</taxon>
        <taxon>Goodeidae</taxon>
        <taxon>Ameca</taxon>
    </lineage>
</organism>
<gene>
    <name evidence="1" type="ORF">AMECASPLE_038582</name>
</gene>
<evidence type="ECO:0000313" key="1">
    <source>
        <dbReference type="EMBL" id="MEQ2286092.1"/>
    </source>
</evidence>
<proteinExistence type="predicted"/>
<name>A0ABV0XX46_9TELE</name>
<accession>A0ABV0XX46</accession>
<keyword evidence="2" id="KW-1185">Reference proteome</keyword>
<evidence type="ECO:0000313" key="2">
    <source>
        <dbReference type="Proteomes" id="UP001469553"/>
    </source>
</evidence>
<dbReference type="EMBL" id="JAHRIP010016635">
    <property type="protein sequence ID" value="MEQ2286092.1"/>
    <property type="molecule type" value="Genomic_DNA"/>
</dbReference>